<keyword evidence="3" id="KW-1185">Reference proteome</keyword>
<dbReference type="Proteomes" id="UP001596060">
    <property type="component" value="Unassembled WGS sequence"/>
</dbReference>
<proteinExistence type="predicted"/>
<protein>
    <submittedName>
        <fullName evidence="2">Uncharacterized protein</fullName>
    </submittedName>
</protein>
<comment type="caution">
    <text evidence="2">The sequence shown here is derived from an EMBL/GenBank/DDBJ whole genome shotgun (WGS) entry which is preliminary data.</text>
</comment>
<evidence type="ECO:0000313" key="2">
    <source>
        <dbReference type="EMBL" id="MFC5509047.1"/>
    </source>
</evidence>
<evidence type="ECO:0000256" key="1">
    <source>
        <dbReference type="SAM" id="MobiDB-lite"/>
    </source>
</evidence>
<name>A0ABW0PC18_9HYPH</name>
<dbReference type="RefSeq" id="WP_377817948.1">
    <property type="nucleotide sequence ID" value="NZ_JBHSLU010000138.1"/>
</dbReference>
<reference evidence="3" key="1">
    <citation type="journal article" date="2019" name="Int. J. Syst. Evol. Microbiol.">
        <title>The Global Catalogue of Microorganisms (GCM) 10K type strain sequencing project: providing services to taxonomists for standard genome sequencing and annotation.</title>
        <authorList>
            <consortium name="The Broad Institute Genomics Platform"/>
            <consortium name="The Broad Institute Genome Sequencing Center for Infectious Disease"/>
            <person name="Wu L."/>
            <person name="Ma J."/>
        </authorList>
    </citation>
    <scope>NUCLEOTIDE SEQUENCE [LARGE SCALE GENOMIC DNA]</scope>
    <source>
        <strain evidence="3">CCUG 43117</strain>
    </source>
</reference>
<organism evidence="2 3">
    <name type="scientific">Bosea massiliensis</name>
    <dbReference type="NCBI Taxonomy" id="151419"/>
    <lineage>
        <taxon>Bacteria</taxon>
        <taxon>Pseudomonadati</taxon>
        <taxon>Pseudomonadota</taxon>
        <taxon>Alphaproteobacteria</taxon>
        <taxon>Hyphomicrobiales</taxon>
        <taxon>Boseaceae</taxon>
        <taxon>Bosea</taxon>
    </lineage>
</organism>
<feature type="non-terminal residue" evidence="2">
    <location>
        <position position="1"/>
    </location>
</feature>
<evidence type="ECO:0000313" key="3">
    <source>
        <dbReference type="Proteomes" id="UP001596060"/>
    </source>
</evidence>
<dbReference type="EMBL" id="JBHSLU010000138">
    <property type="protein sequence ID" value="MFC5509047.1"/>
    <property type="molecule type" value="Genomic_DNA"/>
</dbReference>
<gene>
    <name evidence="2" type="ORF">ACFPN9_27840</name>
</gene>
<feature type="region of interest" description="Disordered" evidence="1">
    <location>
        <begin position="1"/>
        <end position="20"/>
    </location>
</feature>
<feature type="compositionally biased region" description="Polar residues" evidence="1">
    <location>
        <begin position="7"/>
        <end position="20"/>
    </location>
</feature>
<accession>A0ABW0PC18</accession>
<sequence>GDLSVQGWRSQPKPNRQSPVTTVSYTTLWDTTVIETIGRGLARSFTVTARPWFHADTFADGSPNLSIAGKLG</sequence>